<feature type="transmembrane region" description="Helical" evidence="1">
    <location>
        <begin position="200"/>
        <end position="221"/>
    </location>
</feature>
<accession>A0A1I7ZPN2</accession>
<protein>
    <submittedName>
        <fullName evidence="3">Fibronectin type-III domain-containing protein</fullName>
    </submittedName>
</protein>
<dbReference type="WBParaSite" id="L893_g28675.t1">
    <property type="protein sequence ID" value="L893_g28675.t1"/>
    <property type="gene ID" value="L893_g28675"/>
</dbReference>
<dbReference type="AlphaFoldDB" id="A0A1I7ZPN2"/>
<keyword evidence="2" id="KW-1185">Reference proteome</keyword>
<evidence type="ECO:0000313" key="3">
    <source>
        <dbReference type="WBParaSite" id="L893_g28675.t1"/>
    </source>
</evidence>
<evidence type="ECO:0000256" key="1">
    <source>
        <dbReference type="SAM" id="Phobius"/>
    </source>
</evidence>
<evidence type="ECO:0000313" key="2">
    <source>
        <dbReference type="Proteomes" id="UP000095287"/>
    </source>
</evidence>
<keyword evidence="1" id="KW-0472">Membrane</keyword>
<proteinExistence type="predicted"/>
<sequence>MSRADFSTSTNGQGEVHTLTMQGISYISANGRQNVSHGGCKHIIPFGTLMPPRGVKILNPSLWHQWILTYDPYGVRPMALYSFTRKSQKEFSVIRASTQAHLIELALWMCAPQNKLCPLLRHQESPKEVQRDPRIHPSALDRISALDVCPSKQALVFARLIVTRRRIRSASLVFEIMAKRRPPGGLLFRRRVRKTIMPRGAAVFLLLSFTFTSLLAFPAGVRLCRRDKRFGNPSQILIKLLRSGYLDDSYAIDQPIVNRSLSALQDAMAEHEAELAVPGPLQDVQERHAEGGRAVSPTRAFLTDV</sequence>
<keyword evidence="1" id="KW-1133">Transmembrane helix</keyword>
<organism evidence="2 3">
    <name type="scientific">Steinernema glaseri</name>
    <dbReference type="NCBI Taxonomy" id="37863"/>
    <lineage>
        <taxon>Eukaryota</taxon>
        <taxon>Metazoa</taxon>
        <taxon>Ecdysozoa</taxon>
        <taxon>Nematoda</taxon>
        <taxon>Chromadorea</taxon>
        <taxon>Rhabditida</taxon>
        <taxon>Tylenchina</taxon>
        <taxon>Panagrolaimomorpha</taxon>
        <taxon>Strongyloidoidea</taxon>
        <taxon>Steinernematidae</taxon>
        <taxon>Steinernema</taxon>
    </lineage>
</organism>
<keyword evidence="1" id="KW-0812">Transmembrane</keyword>
<reference evidence="3" key="1">
    <citation type="submission" date="2016-11" db="UniProtKB">
        <authorList>
            <consortium name="WormBaseParasite"/>
        </authorList>
    </citation>
    <scope>IDENTIFICATION</scope>
</reference>
<dbReference type="Proteomes" id="UP000095287">
    <property type="component" value="Unplaced"/>
</dbReference>
<name>A0A1I7ZPN2_9BILA</name>